<accession>A0A0M3TU96</accession>
<dbReference type="SUPFAM" id="SSF56176">
    <property type="entry name" value="FAD-binding/transporter-associated domain-like"/>
    <property type="match status" value="1"/>
</dbReference>
<dbReference type="HAMAP" id="MF_00037">
    <property type="entry name" value="MurB"/>
    <property type="match status" value="1"/>
</dbReference>
<evidence type="ECO:0000256" key="16">
    <source>
        <dbReference type="ARBA" id="ARBA00023306"/>
    </source>
</evidence>
<evidence type="ECO:0000256" key="8">
    <source>
        <dbReference type="ARBA" id="ARBA00022490"/>
    </source>
</evidence>
<evidence type="ECO:0000256" key="14">
    <source>
        <dbReference type="ARBA" id="ARBA00022984"/>
    </source>
</evidence>
<evidence type="ECO:0000256" key="13">
    <source>
        <dbReference type="ARBA" id="ARBA00022960"/>
    </source>
</evidence>
<dbReference type="GO" id="GO:0008360">
    <property type="term" value="P:regulation of cell shape"/>
    <property type="evidence" value="ECO:0007669"/>
    <property type="project" value="UniProtKB-KW"/>
</dbReference>
<keyword evidence="8 20" id="KW-0963">Cytoplasm</keyword>
<dbReference type="GO" id="GO:0008762">
    <property type="term" value="F:UDP-N-acetylmuramate dehydrogenase activity"/>
    <property type="evidence" value="ECO:0007669"/>
    <property type="project" value="UniProtKB-UniRule"/>
</dbReference>
<dbReference type="PROSITE" id="PS51387">
    <property type="entry name" value="FAD_PCMH"/>
    <property type="match status" value="1"/>
</dbReference>
<keyword evidence="16 20" id="KW-0131">Cell cycle</keyword>
<evidence type="ECO:0000256" key="15">
    <source>
        <dbReference type="ARBA" id="ARBA00023002"/>
    </source>
</evidence>
<evidence type="ECO:0000256" key="6">
    <source>
        <dbReference type="ARBA" id="ARBA00012518"/>
    </source>
</evidence>
<gene>
    <name evidence="20" type="primary">murB</name>
    <name evidence="22" type="ORF">SP60_06395</name>
</gene>
<dbReference type="Gene3D" id="3.90.78.10">
    <property type="entry name" value="UDP-N-acetylenolpyruvoylglucosamine reductase, C-terminal domain"/>
    <property type="match status" value="1"/>
</dbReference>
<evidence type="ECO:0000256" key="3">
    <source>
        <dbReference type="ARBA" id="ARBA00004496"/>
    </source>
</evidence>
<evidence type="ECO:0000256" key="9">
    <source>
        <dbReference type="ARBA" id="ARBA00022618"/>
    </source>
</evidence>
<dbReference type="InterPro" id="IPR006094">
    <property type="entry name" value="Oxid_FAD_bind_N"/>
</dbReference>
<dbReference type="GO" id="GO:0005829">
    <property type="term" value="C:cytosol"/>
    <property type="evidence" value="ECO:0007669"/>
    <property type="project" value="TreeGrafter"/>
</dbReference>
<dbReference type="Pfam" id="PF01565">
    <property type="entry name" value="FAD_binding_4"/>
    <property type="match status" value="1"/>
</dbReference>
<evidence type="ECO:0000256" key="4">
    <source>
        <dbReference type="ARBA" id="ARBA00004752"/>
    </source>
</evidence>
<evidence type="ECO:0000256" key="1">
    <source>
        <dbReference type="ARBA" id="ARBA00001974"/>
    </source>
</evidence>
<protein>
    <recommendedName>
        <fullName evidence="7 20">UDP-N-acetylenolpyruvoylglucosamine reductase</fullName>
        <ecNumber evidence="6 20">1.3.1.98</ecNumber>
    </recommendedName>
    <alternativeName>
        <fullName evidence="18 20">UDP-N-acetylmuramate dehydrogenase</fullName>
    </alternativeName>
</protein>
<dbReference type="Gene3D" id="3.30.43.10">
    <property type="entry name" value="Uridine Diphospho-n-acetylenolpyruvylglucosamine Reductase, domain 2"/>
    <property type="match status" value="1"/>
</dbReference>
<dbReference type="InterPro" id="IPR016169">
    <property type="entry name" value="FAD-bd_PCMH_sub2"/>
</dbReference>
<evidence type="ECO:0000256" key="12">
    <source>
        <dbReference type="ARBA" id="ARBA00022857"/>
    </source>
</evidence>
<evidence type="ECO:0000313" key="23">
    <source>
        <dbReference type="Proteomes" id="UP000058020"/>
    </source>
</evidence>
<comment type="similarity">
    <text evidence="5 20">Belongs to the MurB family.</text>
</comment>
<evidence type="ECO:0000256" key="11">
    <source>
        <dbReference type="ARBA" id="ARBA00022827"/>
    </source>
</evidence>
<dbReference type="STRING" id="1705394.SP60_06395"/>
<dbReference type="Gene3D" id="3.30.465.10">
    <property type="match status" value="1"/>
</dbReference>
<feature type="active site" description="Proton donor" evidence="20">
    <location>
        <position position="206"/>
    </location>
</feature>
<name>A0A0M3TU96_9GAMM</name>
<keyword evidence="12 20" id="KW-0521">NADP</keyword>
<feature type="domain" description="FAD-binding PCMH-type" evidence="21">
    <location>
        <begin position="19"/>
        <end position="199"/>
    </location>
</feature>
<dbReference type="GO" id="GO:0071949">
    <property type="term" value="F:FAD binding"/>
    <property type="evidence" value="ECO:0007669"/>
    <property type="project" value="InterPro"/>
</dbReference>
<dbReference type="KEGG" id="tho:SP60_06395"/>
<dbReference type="InterPro" id="IPR016166">
    <property type="entry name" value="FAD-bd_PCMH"/>
</dbReference>
<evidence type="ECO:0000313" key="22">
    <source>
        <dbReference type="EMBL" id="ALE52861.1"/>
    </source>
</evidence>
<keyword evidence="17 20" id="KW-0961">Cell wall biogenesis/degradation</keyword>
<evidence type="ECO:0000256" key="10">
    <source>
        <dbReference type="ARBA" id="ARBA00022630"/>
    </source>
</evidence>
<dbReference type="InterPro" id="IPR011601">
    <property type="entry name" value="MurB_C"/>
</dbReference>
<dbReference type="GO" id="GO:0009252">
    <property type="term" value="P:peptidoglycan biosynthetic process"/>
    <property type="evidence" value="ECO:0007669"/>
    <property type="project" value="UniProtKB-UniRule"/>
</dbReference>
<dbReference type="NCBIfam" id="TIGR00179">
    <property type="entry name" value="murB"/>
    <property type="match status" value="1"/>
</dbReference>
<dbReference type="AlphaFoldDB" id="A0A0M3TU96"/>
<dbReference type="PATRIC" id="fig|1705394.5.peg.1274"/>
<evidence type="ECO:0000256" key="19">
    <source>
        <dbReference type="ARBA" id="ARBA00048914"/>
    </source>
</evidence>
<comment type="function">
    <text evidence="2 20">Cell wall formation.</text>
</comment>
<reference evidence="22 23" key="1">
    <citation type="journal article" date="2015" name="Genome Announc.">
        <title>Genome Sequence of 'Candidatus Thioglobus autotrophica' Strain EF1, a Chemoautotroph from the SUP05 Clade of Marine Gammaproteobacteria.</title>
        <authorList>
            <person name="Shah V."/>
            <person name="Morris R.M."/>
        </authorList>
    </citation>
    <scope>NUCLEOTIDE SEQUENCE [LARGE SCALE GENOMIC DNA]</scope>
    <source>
        <strain evidence="22 23">EF1</strain>
    </source>
</reference>
<keyword evidence="10 20" id="KW-0285">Flavoprotein</keyword>
<sequence length="280" mass="30635">MINVLKHSEPMASHCSLRAGGMAQDLFMPESIQTLAQFLQSNTKPVLLLGLGSNLLVRDSGFDGVVIKLTQLKSLHISQTHITAEAGVTLAKLSRFAQEKNLYGAEFLSAIPGTIGGALAMNAGAFGSEFWQFVKCVNTMNTSGEVFQRQPADFDIGYRQATPTHSHEFFISAELVFNQKPSNQNIQQLLQKRNNTQPIGLPSCGSVFKNPAKHYAAELIEKSQLKGFCIGGACVSNKHANFIINHQHASAADIENLILHIQQTVKSNFDIDLETELKII</sequence>
<keyword evidence="23" id="KW-1185">Reference proteome</keyword>
<dbReference type="GO" id="GO:0071555">
    <property type="term" value="P:cell wall organization"/>
    <property type="evidence" value="ECO:0007669"/>
    <property type="project" value="UniProtKB-KW"/>
</dbReference>
<comment type="pathway">
    <text evidence="4 20">Cell wall biogenesis; peptidoglycan biosynthesis.</text>
</comment>
<dbReference type="NCBIfam" id="NF010480">
    <property type="entry name" value="PRK13905.1"/>
    <property type="match status" value="1"/>
</dbReference>
<dbReference type="Proteomes" id="UP000058020">
    <property type="component" value="Chromosome"/>
</dbReference>
<dbReference type="InterPro" id="IPR016167">
    <property type="entry name" value="FAD-bd_PCMH_sub1"/>
</dbReference>
<dbReference type="EC" id="1.3.1.98" evidence="6 20"/>
<feature type="active site" evidence="20">
    <location>
        <position position="276"/>
    </location>
</feature>
<evidence type="ECO:0000256" key="5">
    <source>
        <dbReference type="ARBA" id="ARBA00010485"/>
    </source>
</evidence>
<dbReference type="InterPro" id="IPR003170">
    <property type="entry name" value="MurB"/>
</dbReference>
<dbReference type="InterPro" id="IPR036635">
    <property type="entry name" value="MurB_C_sf"/>
</dbReference>
<evidence type="ECO:0000256" key="17">
    <source>
        <dbReference type="ARBA" id="ARBA00023316"/>
    </source>
</evidence>
<dbReference type="SUPFAM" id="SSF56194">
    <property type="entry name" value="Uridine diphospho-N-Acetylenolpyruvylglucosamine reductase, MurB, C-terminal domain"/>
    <property type="match status" value="1"/>
</dbReference>
<dbReference type="PANTHER" id="PTHR21071:SF4">
    <property type="entry name" value="UDP-N-ACETYLENOLPYRUVOYLGLUCOSAMINE REDUCTASE"/>
    <property type="match status" value="1"/>
</dbReference>
<dbReference type="UniPathway" id="UPA00219"/>
<evidence type="ECO:0000256" key="7">
    <source>
        <dbReference type="ARBA" id="ARBA00015188"/>
    </source>
</evidence>
<comment type="catalytic activity">
    <reaction evidence="19 20">
        <text>UDP-N-acetyl-alpha-D-muramate + NADP(+) = UDP-N-acetyl-3-O-(1-carboxyvinyl)-alpha-D-glucosamine + NADPH + H(+)</text>
        <dbReference type="Rhea" id="RHEA:12248"/>
        <dbReference type="ChEBI" id="CHEBI:15378"/>
        <dbReference type="ChEBI" id="CHEBI:57783"/>
        <dbReference type="ChEBI" id="CHEBI:58349"/>
        <dbReference type="ChEBI" id="CHEBI:68483"/>
        <dbReference type="ChEBI" id="CHEBI:70757"/>
        <dbReference type="EC" id="1.3.1.98"/>
    </reaction>
</comment>
<keyword evidence="9 20" id="KW-0132">Cell division</keyword>
<proteinExistence type="inferred from homology"/>
<evidence type="ECO:0000256" key="18">
    <source>
        <dbReference type="ARBA" id="ARBA00031026"/>
    </source>
</evidence>
<feature type="active site" evidence="20">
    <location>
        <position position="159"/>
    </location>
</feature>
<dbReference type="InterPro" id="IPR036318">
    <property type="entry name" value="FAD-bd_PCMH-like_sf"/>
</dbReference>
<comment type="cofactor">
    <cofactor evidence="1 20">
        <name>FAD</name>
        <dbReference type="ChEBI" id="CHEBI:57692"/>
    </cofactor>
</comment>
<keyword evidence="11 20" id="KW-0274">FAD</keyword>
<keyword evidence="13 20" id="KW-0133">Cell shape</keyword>
<evidence type="ECO:0000256" key="2">
    <source>
        <dbReference type="ARBA" id="ARBA00003921"/>
    </source>
</evidence>
<dbReference type="Pfam" id="PF02873">
    <property type="entry name" value="MurB_C"/>
    <property type="match status" value="1"/>
</dbReference>
<evidence type="ECO:0000259" key="21">
    <source>
        <dbReference type="PROSITE" id="PS51387"/>
    </source>
</evidence>
<organism evidence="22 23">
    <name type="scientific">Candidatus Thioglobus autotrophicus</name>
    <dbReference type="NCBI Taxonomy" id="1705394"/>
    <lineage>
        <taxon>Bacteria</taxon>
        <taxon>Pseudomonadati</taxon>
        <taxon>Pseudomonadota</taxon>
        <taxon>Gammaproteobacteria</taxon>
        <taxon>Candidatus Pseudothioglobaceae</taxon>
        <taxon>Candidatus Thioglobus</taxon>
    </lineage>
</organism>
<dbReference type="PANTHER" id="PTHR21071">
    <property type="entry name" value="UDP-N-ACETYLENOLPYRUVOYLGLUCOSAMINE REDUCTASE"/>
    <property type="match status" value="1"/>
</dbReference>
<keyword evidence="14 20" id="KW-0573">Peptidoglycan synthesis</keyword>
<keyword evidence="15 20" id="KW-0560">Oxidoreductase</keyword>
<dbReference type="GO" id="GO:0051301">
    <property type="term" value="P:cell division"/>
    <property type="evidence" value="ECO:0007669"/>
    <property type="project" value="UniProtKB-KW"/>
</dbReference>
<comment type="subcellular location">
    <subcellularLocation>
        <location evidence="3 20">Cytoplasm</location>
    </subcellularLocation>
</comment>
<evidence type="ECO:0000256" key="20">
    <source>
        <dbReference type="HAMAP-Rule" id="MF_00037"/>
    </source>
</evidence>
<dbReference type="EMBL" id="CP010552">
    <property type="protein sequence ID" value="ALE52861.1"/>
    <property type="molecule type" value="Genomic_DNA"/>
</dbReference>